<sequence length="618" mass="68025">MSVYRALQDQRLGLTVVLAFFWLLVVRLCLFLQSGVWPETGWLLLSDAAGAVTVAGLLILARSFWLRTALVVALGCLMTASAMHLAAHGTYPRLSMISKGADPVFLASSVFNSQLLMLPLYLGLAWLLVRIYRWLVPIPPRRITFATLLVVVTTGLYLAASHSLTTSRNNLVASFLAQIPMALMAPAGALVGEEVADTTAPERSQAEREFFEADVASPDVPEPPNVLLIMVEGLSAGYFPSVSEYHELTPVVSLPELENKLAETGFRLYRNTLSMERQTDRGTFAILCGQYPDFQRLSTKMRDVANGEAFPLCMPELLRSHGYTTAYWQAAPLSYMSKDRFMPRAGFIRVTGSEAFERDGETPEGWGPPDPIYFANVAKRLRALDQEAPRWMVTLLNVGTHHPFDTGGKQASSEQGEPPLPTEPLQARRNAMQVMEQSLIAFLDEMDQAGVLDNTLVILTSDESGGFVRQDQESFPLNGNTGVLAVKPPRPEALDEYADRDRIVAQLDIPLTILDATGTSKPMIAMTGRSLLSGETSNPRDLLLADTYTGMKFFLRESGELLACTESLLRCETWTFEPGRLFGTLSPTDSEPFLTLAQRLRLFGESARMPTGPSVSSE</sequence>
<dbReference type="STRING" id="430453.SAMN04487962_101355"/>
<dbReference type="InterPro" id="IPR017850">
    <property type="entry name" value="Alkaline_phosphatase_core_sf"/>
</dbReference>
<feature type="domain" description="Sulfatase N-terminal" evidence="8">
    <location>
        <begin position="224"/>
        <end position="467"/>
    </location>
</feature>
<dbReference type="GO" id="GO:0005886">
    <property type="term" value="C:plasma membrane"/>
    <property type="evidence" value="ECO:0007669"/>
    <property type="project" value="UniProtKB-SubCell"/>
</dbReference>
<evidence type="ECO:0000256" key="5">
    <source>
        <dbReference type="ARBA" id="ARBA00023136"/>
    </source>
</evidence>
<dbReference type="RefSeq" id="WP_091848492.1">
    <property type="nucleotide sequence ID" value="NZ_FOHZ01000001.1"/>
</dbReference>
<keyword evidence="2" id="KW-1003">Cell membrane</keyword>
<keyword evidence="9" id="KW-0808">Transferase</keyword>
<name>A0A1H9YUW2_9GAMM</name>
<dbReference type="EMBL" id="FOHZ01000001">
    <property type="protein sequence ID" value="SES72921.1"/>
    <property type="molecule type" value="Genomic_DNA"/>
</dbReference>
<dbReference type="PANTHER" id="PTHR47371:SF3">
    <property type="entry name" value="PHOSPHOGLYCEROL TRANSFERASE I"/>
    <property type="match status" value="1"/>
</dbReference>
<evidence type="ECO:0000259" key="8">
    <source>
        <dbReference type="Pfam" id="PF00884"/>
    </source>
</evidence>
<feature type="transmembrane region" description="Helical" evidence="7">
    <location>
        <begin position="12"/>
        <end position="36"/>
    </location>
</feature>
<dbReference type="InterPro" id="IPR050448">
    <property type="entry name" value="OpgB/LTA_synthase_biosynth"/>
</dbReference>
<feature type="transmembrane region" description="Helical" evidence="7">
    <location>
        <begin position="42"/>
        <end position="61"/>
    </location>
</feature>
<dbReference type="CDD" id="cd16015">
    <property type="entry name" value="LTA_synthase"/>
    <property type="match status" value="1"/>
</dbReference>
<evidence type="ECO:0000313" key="10">
    <source>
        <dbReference type="Proteomes" id="UP000198762"/>
    </source>
</evidence>
<proteinExistence type="predicted"/>
<keyword evidence="5 7" id="KW-0472">Membrane</keyword>
<keyword evidence="10" id="KW-1185">Reference proteome</keyword>
<evidence type="ECO:0000256" key="1">
    <source>
        <dbReference type="ARBA" id="ARBA00004651"/>
    </source>
</evidence>
<evidence type="ECO:0000256" key="3">
    <source>
        <dbReference type="ARBA" id="ARBA00022692"/>
    </source>
</evidence>
<gene>
    <name evidence="9" type="ORF">SAMN04487962_101355</name>
</gene>
<accession>A0A1H9YUW2</accession>
<dbReference type="Proteomes" id="UP000198762">
    <property type="component" value="Unassembled WGS sequence"/>
</dbReference>
<evidence type="ECO:0000256" key="2">
    <source>
        <dbReference type="ARBA" id="ARBA00022475"/>
    </source>
</evidence>
<dbReference type="PANTHER" id="PTHR47371">
    <property type="entry name" value="LIPOTEICHOIC ACID SYNTHASE"/>
    <property type="match status" value="1"/>
</dbReference>
<evidence type="ECO:0000256" key="7">
    <source>
        <dbReference type="SAM" id="Phobius"/>
    </source>
</evidence>
<dbReference type="SUPFAM" id="SSF53649">
    <property type="entry name" value="Alkaline phosphatase-like"/>
    <property type="match status" value="1"/>
</dbReference>
<evidence type="ECO:0000256" key="4">
    <source>
        <dbReference type="ARBA" id="ARBA00022989"/>
    </source>
</evidence>
<dbReference type="Pfam" id="PF00884">
    <property type="entry name" value="Sulfatase"/>
    <property type="match status" value="1"/>
</dbReference>
<dbReference type="Gene3D" id="3.40.720.10">
    <property type="entry name" value="Alkaline Phosphatase, subunit A"/>
    <property type="match status" value="1"/>
</dbReference>
<feature type="transmembrane region" description="Helical" evidence="7">
    <location>
        <begin position="68"/>
        <end position="91"/>
    </location>
</feature>
<dbReference type="InterPro" id="IPR000917">
    <property type="entry name" value="Sulfatase_N"/>
</dbReference>
<feature type="region of interest" description="Disordered" evidence="6">
    <location>
        <begin position="403"/>
        <end position="424"/>
    </location>
</feature>
<dbReference type="GO" id="GO:0016740">
    <property type="term" value="F:transferase activity"/>
    <property type="evidence" value="ECO:0007669"/>
    <property type="project" value="UniProtKB-KW"/>
</dbReference>
<comment type="subcellular location">
    <subcellularLocation>
        <location evidence="1">Cell membrane</location>
        <topology evidence="1">Multi-pass membrane protein</topology>
    </subcellularLocation>
</comment>
<dbReference type="AlphaFoldDB" id="A0A1H9YUW2"/>
<feature type="transmembrane region" description="Helical" evidence="7">
    <location>
        <begin position="111"/>
        <end position="131"/>
    </location>
</feature>
<feature type="transmembrane region" description="Helical" evidence="7">
    <location>
        <begin position="143"/>
        <end position="160"/>
    </location>
</feature>
<protein>
    <submittedName>
        <fullName evidence="9">Phosphoglycerol transferase MdoB</fullName>
    </submittedName>
</protein>
<organism evidence="9 10">
    <name type="scientific">Marinobacter segnicrescens</name>
    <dbReference type="NCBI Taxonomy" id="430453"/>
    <lineage>
        <taxon>Bacteria</taxon>
        <taxon>Pseudomonadati</taxon>
        <taxon>Pseudomonadota</taxon>
        <taxon>Gammaproteobacteria</taxon>
        <taxon>Pseudomonadales</taxon>
        <taxon>Marinobacteraceae</taxon>
        <taxon>Marinobacter</taxon>
    </lineage>
</organism>
<keyword evidence="3 7" id="KW-0812">Transmembrane</keyword>
<dbReference type="OrthoDB" id="5901192at2"/>
<keyword evidence="4 7" id="KW-1133">Transmembrane helix</keyword>
<evidence type="ECO:0000256" key="6">
    <source>
        <dbReference type="SAM" id="MobiDB-lite"/>
    </source>
</evidence>
<evidence type="ECO:0000313" key="9">
    <source>
        <dbReference type="EMBL" id="SES72921.1"/>
    </source>
</evidence>
<reference evidence="10" key="1">
    <citation type="submission" date="2016-10" db="EMBL/GenBank/DDBJ databases">
        <authorList>
            <person name="Varghese N."/>
            <person name="Submissions S."/>
        </authorList>
    </citation>
    <scope>NUCLEOTIDE SEQUENCE [LARGE SCALE GENOMIC DNA]</scope>
    <source>
        <strain evidence="10">CGMCC 1.6489</strain>
    </source>
</reference>